<dbReference type="RefSeq" id="WP_166411874.1">
    <property type="nucleotide sequence ID" value="NZ_CP049869.1"/>
</dbReference>
<proteinExistence type="predicted"/>
<dbReference type="Gene3D" id="3.10.620.30">
    <property type="match status" value="1"/>
</dbReference>
<dbReference type="PANTHER" id="PTHR33490:SF6">
    <property type="entry name" value="SLL1049 PROTEIN"/>
    <property type="match status" value="1"/>
</dbReference>
<dbReference type="AlphaFoldDB" id="A0A6G7YRX0"/>
<organism evidence="2 3">
    <name type="scientific">Sphingomonas piscis</name>
    <dbReference type="NCBI Taxonomy" id="2714943"/>
    <lineage>
        <taxon>Bacteria</taxon>
        <taxon>Pseudomonadati</taxon>
        <taxon>Pseudomonadota</taxon>
        <taxon>Alphaproteobacteria</taxon>
        <taxon>Sphingomonadales</taxon>
        <taxon>Sphingomonadaceae</taxon>
        <taxon>Sphingomonas</taxon>
    </lineage>
</organism>
<dbReference type="SMART" id="SM00460">
    <property type="entry name" value="TGc"/>
    <property type="match status" value="1"/>
</dbReference>
<feature type="domain" description="Transglutaminase-like" evidence="1">
    <location>
        <begin position="159"/>
        <end position="224"/>
    </location>
</feature>
<dbReference type="Pfam" id="PF08379">
    <property type="entry name" value="Bact_transglu_N"/>
    <property type="match status" value="1"/>
</dbReference>
<dbReference type="InterPro" id="IPR002931">
    <property type="entry name" value="Transglutaminase-like"/>
</dbReference>
<dbReference type="InterPro" id="IPR013589">
    <property type="entry name" value="Bac_transglu_N"/>
</dbReference>
<name>A0A6G7YRX0_9SPHN</name>
<evidence type="ECO:0000259" key="1">
    <source>
        <dbReference type="SMART" id="SM00460"/>
    </source>
</evidence>
<dbReference type="PANTHER" id="PTHR33490">
    <property type="entry name" value="BLR5614 PROTEIN-RELATED"/>
    <property type="match status" value="1"/>
</dbReference>
<protein>
    <submittedName>
        <fullName evidence="2">Transglutaminase family protein</fullName>
    </submittedName>
</protein>
<dbReference type="Proteomes" id="UP000503222">
    <property type="component" value="Chromosome"/>
</dbReference>
<evidence type="ECO:0000313" key="2">
    <source>
        <dbReference type="EMBL" id="QIK79487.1"/>
    </source>
</evidence>
<accession>A0A6G7YRX0</accession>
<dbReference type="Pfam" id="PF01841">
    <property type="entry name" value="Transglut_core"/>
    <property type="match status" value="1"/>
</dbReference>
<dbReference type="KEGG" id="spii:G7077_11810"/>
<sequence>MRLLVEHTTTYNYEQPVRRLIQLLRVTPSTFNGQSVLDCRVDVDCDARVREGRDGYGNGTHTIYVDQPISRLSVTVTARVLTEDRAGLIQGLGVDLPPPVFLRSTMLTSPTEDIRRFADSLIREEDTRLDLLHRLNGEIHRLMRFDTGVTNATTPVGEAFMQRHGVCQDFTHLFVVAARLRGIPARYISGHLFRRDGTQAQQAAHAWAEAWIDGLGWTAFDPTNAICTDDAYVRVACGLDYADASPVAGRRFGGGAETLDVAVEVRKGTTPGQYQSQAQQ</sequence>
<dbReference type="EMBL" id="CP049869">
    <property type="protein sequence ID" value="QIK79487.1"/>
    <property type="molecule type" value="Genomic_DNA"/>
</dbReference>
<reference evidence="2 3" key="1">
    <citation type="submission" date="2020-03" db="EMBL/GenBank/DDBJ databases">
        <title>Sphingomonas sp. nov., isolated from fish.</title>
        <authorList>
            <person name="Hyun D.-W."/>
            <person name="Bae J.-W."/>
        </authorList>
    </citation>
    <scope>NUCLEOTIDE SEQUENCE [LARGE SCALE GENOMIC DNA]</scope>
    <source>
        <strain evidence="2 3">HDW15B</strain>
    </source>
</reference>
<keyword evidence="3" id="KW-1185">Reference proteome</keyword>
<dbReference type="InterPro" id="IPR038765">
    <property type="entry name" value="Papain-like_cys_pep_sf"/>
</dbReference>
<gene>
    <name evidence="2" type="ORF">G7077_11810</name>
</gene>
<dbReference type="SUPFAM" id="SSF54001">
    <property type="entry name" value="Cysteine proteinases"/>
    <property type="match status" value="1"/>
</dbReference>
<evidence type="ECO:0000313" key="3">
    <source>
        <dbReference type="Proteomes" id="UP000503222"/>
    </source>
</evidence>